<dbReference type="Pfam" id="PF00622">
    <property type="entry name" value="SPRY"/>
    <property type="match status" value="1"/>
</dbReference>
<feature type="compositionally biased region" description="Gly residues" evidence="2">
    <location>
        <begin position="18"/>
        <end position="31"/>
    </location>
</feature>
<dbReference type="Proteomes" id="UP000284403">
    <property type="component" value="Unassembled WGS sequence"/>
</dbReference>
<proteinExistence type="predicted"/>
<dbReference type="OrthoDB" id="25503at2759"/>
<dbReference type="Gene3D" id="2.60.120.920">
    <property type="match status" value="1"/>
</dbReference>
<comment type="caution">
    <text evidence="4">The sequence shown here is derived from an EMBL/GenBank/DDBJ whole genome shotgun (WGS) entry which is preliminary data.</text>
</comment>
<dbReference type="SUPFAM" id="SSF49899">
    <property type="entry name" value="Concanavalin A-like lectins/glucanases"/>
    <property type="match status" value="1"/>
</dbReference>
<feature type="compositionally biased region" description="Pro residues" evidence="2">
    <location>
        <begin position="146"/>
        <end position="156"/>
    </location>
</feature>
<gene>
    <name evidence="4" type="ORF">Tco025E_01459</name>
</gene>
<keyword evidence="5" id="KW-1185">Reference proteome</keyword>
<evidence type="ECO:0000313" key="5">
    <source>
        <dbReference type="Proteomes" id="UP000284403"/>
    </source>
</evidence>
<feature type="region of interest" description="Disordered" evidence="2">
    <location>
        <begin position="124"/>
        <end position="179"/>
    </location>
</feature>
<feature type="region of interest" description="Disordered" evidence="2">
    <location>
        <begin position="1"/>
        <end position="79"/>
    </location>
</feature>
<feature type="domain" description="SPRY" evidence="3">
    <location>
        <begin position="1014"/>
        <end position="1068"/>
    </location>
</feature>
<organism evidence="4 5">
    <name type="scientific">Trypanosoma conorhini</name>
    <dbReference type="NCBI Taxonomy" id="83891"/>
    <lineage>
        <taxon>Eukaryota</taxon>
        <taxon>Discoba</taxon>
        <taxon>Euglenozoa</taxon>
        <taxon>Kinetoplastea</taxon>
        <taxon>Metakinetoplastina</taxon>
        <taxon>Trypanosomatida</taxon>
        <taxon>Trypanosomatidae</taxon>
        <taxon>Trypanosoma</taxon>
    </lineage>
</organism>
<feature type="compositionally biased region" description="Basic and acidic residues" evidence="2">
    <location>
        <begin position="196"/>
        <end position="244"/>
    </location>
</feature>
<dbReference type="InterPro" id="IPR043136">
    <property type="entry name" value="B30.2/SPRY_sf"/>
</dbReference>
<feature type="coiled-coil region" evidence="1">
    <location>
        <begin position="517"/>
        <end position="596"/>
    </location>
</feature>
<dbReference type="RefSeq" id="XP_029231449.1">
    <property type="nucleotide sequence ID" value="XM_029368397.1"/>
</dbReference>
<feature type="compositionally biased region" description="Low complexity" evidence="2">
    <location>
        <begin position="44"/>
        <end position="59"/>
    </location>
</feature>
<dbReference type="GeneID" id="40315070"/>
<feature type="region of interest" description="Disordered" evidence="2">
    <location>
        <begin position="655"/>
        <end position="680"/>
    </location>
</feature>
<dbReference type="InterPro" id="IPR003877">
    <property type="entry name" value="SPRY_dom"/>
</dbReference>
<evidence type="ECO:0000256" key="2">
    <source>
        <dbReference type="SAM" id="MobiDB-lite"/>
    </source>
</evidence>
<evidence type="ECO:0000313" key="4">
    <source>
        <dbReference type="EMBL" id="RNF26243.1"/>
    </source>
</evidence>
<accession>A0A422Q8E2</accession>
<sequence length="1069" mass="116399">MKKVMPASVDSPTMTSRRGGGGGEGGIGAGVGAAVSDSVPAPRAALGATPPDTAPAGTPHDVGDYRRGASPTGAGARSRSVVRRICTEEEAARRSRICLQQLESWKNLRVQAWRERVKLLRPEERPASLRSLSVPTRDGREQSSCPPSPTDSPPAPGAVCDLAQGPPPTSEARGPGGSHLEKFYEGEVVRAATRGVRQEELERQAQAAAERRRAEEAQKRHEREAEARRRMEEAEALRQQEREAQRQLRAEALRRAEAEEHARLAAGRAREAAEELQRLQRAYDGVRAANTDAVEGLQLREQQVEVLSADVQRLTDANAALQRRHSSERQRQQQRIEELEQEVAAVRQAETAASSWLQELQRELAEVRRSNEEKERALREANALLQQLQRTTGESERQLQAAARAAEEDCRRADALAVQRREAQEAAEALREELRRCRDEAAQSRMDQGARFEALVAANESAAAASLRQLQEDLATLRRSHDALLQERATERAAVEAASEAQRQEIRRLHVDLDEVRRSREADAAELAERRRDLQAEVLRNGEAERLLRKAEAAITTMAARLAEQQQERAEENVRCERLEAALRETTHQLQRANTAVGEQPLARGSWLQPEAAQQPRRDFSAGRVDASPDARLRALAAAVESAVEAMLSARDHALRRRRRAEEEPEQRLSSASPLADKDSSAGNRLLAAKCVVKLMEAVTLLEDVLRAAESAPARAASAAGSHANDNEPATRLQRQQQTLRLLLQEMQEAAVPGRRRVAAADVLLYDPLVEPLAEAVEERLGALLTPLQRGESPCARHLFGTAAVDAVLVKDDNVTAAASPPPRPPQPLVDAHTEAAAAAAAADMNATRRLCTNGSGGGATPRHTFGFLGGRLQVSNNGTRLQRLLLPGVVDNMTSSALGALDHRSFLAAQPPGVPPCFEYTIRAGMYCDGLLMGFADRYLQLEGFGSARNSLRHENCYYLHLGRGTLFCPAQGIVDMPYPAFQRAAPVTVAEGLPGSRGGGDAGAPAASAAAVRVGEEVSCSLDTVTQTIRFRRDGVDCGVAFARVSLTRALFPAFEVNSRGCTMEFV</sequence>
<protein>
    <recommendedName>
        <fullName evidence="3">SPRY domain-containing protein</fullName>
    </recommendedName>
</protein>
<dbReference type="EMBL" id="MKKU01000050">
    <property type="protein sequence ID" value="RNF26243.1"/>
    <property type="molecule type" value="Genomic_DNA"/>
</dbReference>
<name>A0A422Q8E2_9TRYP</name>
<feature type="region of interest" description="Disordered" evidence="2">
    <location>
        <begin position="194"/>
        <end position="244"/>
    </location>
</feature>
<keyword evidence="1" id="KW-0175">Coiled coil</keyword>
<dbReference type="AlphaFoldDB" id="A0A422Q8E2"/>
<feature type="compositionally biased region" description="Basic and acidic residues" evidence="2">
    <location>
        <begin position="616"/>
        <end position="625"/>
    </location>
</feature>
<reference evidence="4 5" key="1">
    <citation type="journal article" date="2018" name="BMC Genomics">
        <title>Genomic comparison of Trypanosoma conorhini and Trypanosoma rangeli to Trypanosoma cruzi strains of high and low virulence.</title>
        <authorList>
            <person name="Bradwell K.R."/>
            <person name="Koparde V.N."/>
            <person name="Matveyev A.V."/>
            <person name="Serrano M.G."/>
            <person name="Alves J.M."/>
            <person name="Parikh H."/>
            <person name="Huang B."/>
            <person name="Lee V."/>
            <person name="Espinosa-Alvarez O."/>
            <person name="Ortiz P.A."/>
            <person name="Costa-Martins A.G."/>
            <person name="Teixeira M.M."/>
            <person name="Buck G.A."/>
        </authorList>
    </citation>
    <scope>NUCLEOTIDE SEQUENCE [LARGE SCALE GENOMIC DNA]</scope>
    <source>
        <strain evidence="4 5">025E</strain>
    </source>
</reference>
<dbReference type="InterPro" id="IPR013320">
    <property type="entry name" value="ConA-like_dom_sf"/>
</dbReference>
<evidence type="ECO:0000259" key="3">
    <source>
        <dbReference type="Pfam" id="PF00622"/>
    </source>
</evidence>
<evidence type="ECO:0000256" key="1">
    <source>
        <dbReference type="SAM" id="Coils"/>
    </source>
</evidence>
<feature type="region of interest" description="Disordered" evidence="2">
    <location>
        <begin position="596"/>
        <end position="625"/>
    </location>
</feature>